<protein>
    <submittedName>
        <fullName evidence="8">Protein YLS9</fullName>
    </submittedName>
</protein>
<gene>
    <name evidence="8" type="ORF">CKAN_02270200</name>
</gene>
<organism evidence="8 9">
    <name type="scientific">Cinnamomum micranthum f. kanehirae</name>
    <dbReference type="NCBI Taxonomy" id="337451"/>
    <lineage>
        <taxon>Eukaryota</taxon>
        <taxon>Viridiplantae</taxon>
        <taxon>Streptophyta</taxon>
        <taxon>Embryophyta</taxon>
        <taxon>Tracheophyta</taxon>
        <taxon>Spermatophyta</taxon>
        <taxon>Magnoliopsida</taxon>
        <taxon>Magnoliidae</taxon>
        <taxon>Laurales</taxon>
        <taxon>Lauraceae</taxon>
        <taxon>Cinnamomum</taxon>
    </lineage>
</organism>
<evidence type="ECO:0000256" key="5">
    <source>
        <dbReference type="SAM" id="MobiDB-lite"/>
    </source>
</evidence>
<reference evidence="8 9" key="1">
    <citation type="journal article" date="2019" name="Nat. Plants">
        <title>Stout camphor tree genome fills gaps in understanding of flowering plant genome evolution.</title>
        <authorList>
            <person name="Chaw S.M."/>
            <person name="Liu Y.C."/>
            <person name="Wu Y.W."/>
            <person name="Wang H.Y."/>
            <person name="Lin C.I."/>
            <person name="Wu C.S."/>
            <person name="Ke H.M."/>
            <person name="Chang L.Y."/>
            <person name="Hsu C.Y."/>
            <person name="Yang H.T."/>
            <person name="Sudianto E."/>
            <person name="Hsu M.H."/>
            <person name="Wu K.P."/>
            <person name="Wang L.N."/>
            <person name="Leebens-Mack J.H."/>
            <person name="Tsai I.J."/>
        </authorList>
    </citation>
    <scope>NUCLEOTIDE SEQUENCE [LARGE SCALE GENOMIC DNA]</scope>
    <source>
        <strain evidence="9">cv. Chaw 1501</strain>
        <tissue evidence="8">Young leaves</tissue>
    </source>
</reference>
<evidence type="ECO:0000256" key="4">
    <source>
        <dbReference type="ARBA" id="ARBA00023136"/>
    </source>
</evidence>
<keyword evidence="3 6" id="KW-1133">Transmembrane helix</keyword>
<accession>A0A3S3N0D6</accession>
<evidence type="ECO:0000256" key="6">
    <source>
        <dbReference type="SAM" id="Phobius"/>
    </source>
</evidence>
<evidence type="ECO:0000256" key="3">
    <source>
        <dbReference type="ARBA" id="ARBA00022989"/>
    </source>
</evidence>
<dbReference type="InterPro" id="IPR004864">
    <property type="entry name" value="LEA_2"/>
</dbReference>
<comment type="caution">
    <text evidence="8">The sequence shown here is derived from an EMBL/GenBank/DDBJ whole genome shotgun (WGS) entry which is preliminary data.</text>
</comment>
<keyword evidence="4 6" id="KW-0472">Membrane</keyword>
<evidence type="ECO:0000259" key="7">
    <source>
        <dbReference type="Pfam" id="PF03168"/>
    </source>
</evidence>
<evidence type="ECO:0000313" key="9">
    <source>
        <dbReference type="Proteomes" id="UP000283530"/>
    </source>
</evidence>
<name>A0A3S3N0D6_9MAGN</name>
<proteinExistence type="predicted"/>
<dbReference type="InterPro" id="IPR044839">
    <property type="entry name" value="NDR1-like"/>
</dbReference>
<dbReference type="GO" id="GO:0009506">
    <property type="term" value="C:plasmodesma"/>
    <property type="evidence" value="ECO:0007669"/>
    <property type="project" value="TreeGrafter"/>
</dbReference>
<dbReference type="OrthoDB" id="779224at2759"/>
<dbReference type="EMBL" id="QPKB01000010">
    <property type="protein sequence ID" value="RWR93452.1"/>
    <property type="molecule type" value="Genomic_DNA"/>
</dbReference>
<dbReference type="AlphaFoldDB" id="A0A3S3N0D6"/>
<dbReference type="PANTHER" id="PTHR31415">
    <property type="entry name" value="OS05G0367900 PROTEIN"/>
    <property type="match status" value="1"/>
</dbReference>
<dbReference type="PANTHER" id="PTHR31415:SF3">
    <property type="entry name" value="LATE EMBRYOGENESIS ABUNDANT (LEA) HYDROXYPROLINE-RICH GLYCOPROTEIN FAMILY"/>
    <property type="match status" value="1"/>
</dbReference>
<comment type="subcellular location">
    <subcellularLocation>
        <location evidence="1">Membrane</location>
        <topology evidence="1">Single-pass membrane protein</topology>
    </subcellularLocation>
</comment>
<keyword evidence="2 6" id="KW-0812">Transmembrane</keyword>
<dbReference type="Proteomes" id="UP000283530">
    <property type="component" value="Unassembled WGS sequence"/>
</dbReference>
<feature type="domain" description="Late embryogenesis abundant protein LEA-2 subgroup" evidence="7">
    <location>
        <begin position="103"/>
        <end position="192"/>
    </location>
</feature>
<feature type="transmembrane region" description="Helical" evidence="6">
    <location>
        <begin position="48"/>
        <end position="71"/>
    </location>
</feature>
<sequence>MQPHIEIPIDEYHQQRQPPPTAKHPHMQRGRYYAHRVKESLASRVSKWLCSCFLGLLFFIGLLAFILWLSLRPHRPRFHVRSFTVAGLGQDNGFLNASISFNVTVRNPNQYVDIYYEQMDGRVFYREQQVGVTALAFPFHQEPKNTTYVAGFLTGASLAVTEEKWKEFAAAGTVLFRLELTSRMRFKIYTFDSHWHRTHASCDVGVGSDGQIAATYRDKKCSIYFY</sequence>
<dbReference type="GO" id="GO:0005886">
    <property type="term" value="C:plasma membrane"/>
    <property type="evidence" value="ECO:0007669"/>
    <property type="project" value="TreeGrafter"/>
</dbReference>
<dbReference type="Pfam" id="PF03168">
    <property type="entry name" value="LEA_2"/>
    <property type="match status" value="1"/>
</dbReference>
<evidence type="ECO:0000313" key="8">
    <source>
        <dbReference type="EMBL" id="RWR93452.1"/>
    </source>
</evidence>
<keyword evidence="9" id="KW-1185">Reference proteome</keyword>
<feature type="region of interest" description="Disordered" evidence="5">
    <location>
        <begin position="1"/>
        <end position="26"/>
    </location>
</feature>
<evidence type="ECO:0000256" key="1">
    <source>
        <dbReference type="ARBA" id="ARBA00004167"/>
    </source>
</evidence>
<dbReference type="GO" id="GO:0098542">
    <property type="term" value="P:defense response to other organism"/>
    <property type="evidence" value="ECO:0007669"/>
    <property type="project" value="InterPro"/>
</dbReference>
<evidence type="ECO:0000256" key="2">
    <source>
        <dbReference type="ARBA" id="ARBA00022692"/>
    </source>
</evidence>